<dbReference type="EMBL" id="SPLM01000072">
    <property type="protein sequence ID" value="TMW63672.1"/>
    <property type="molecule type" value="Genomic_DNA"/>
</dbReference>
<evidence type="ECO:0000256" key="2">
    <source>
        <dbReference type="SAM" id="Phobius"/>
    </source>
</evidence>
<dbReference type="PANTHER" id="PTHR11206">
    <property type="entry name" value="MULTIDRUG RESISTANCE PROTEIN"/>
    <property type="match status" value="1"/>
</dbReference>
<keyword evidence="2" id="KW-1133">Transmembrane helix</keyword>
<protein>
    <submittedName>
        <fullName evidence="3">Uncharacterized protein</fullName>
    </submittedName>
</protein>
<keyword evidence="2" id="KW-0472">Membrane</keyword>
<feature type="transmembrane region" description="Helical" evidence="2">
    <location>
        <begin position="5"/>
        <end position="22"/>
    </location>
</feature>
<feature type="transmembrane region" description="Helical" evidence="2">
    <location>
        <begin position="229"/>
        <end position="250"/>
    </location>
</feature>
<dbReference type="GO" id="GO:0015297">
    <property type="term" value="F:antiporter activity"/>
    <property type="evidence" value="ECO:0007669"/>
    <property type="project" value="InterPro"/>
</dbReference>
<proteinExistence type="inferred from homology"/>
<feature type="transmembrane region" description="Helical" evidence="2">
    <location>
        <begin position="288"/>
        <end position="311"/>
    </location>
</feature>
<feature type="transmembrane region" description="Helical" evidence="2">
    <location>
        <begin position="62"/>
        <end position="83"/>
    </location>
</feature>
<dbReference type="InterPro" id="IPR002528">
    <property type="entry name" value="MATE_fam"/>
</dbReference>
<feature type="transmembrane region" description="Helical" evidence="2">
    <location>
        <begin position="189"/>
        <end position="209"/>
    </location>
</feature>
<evidence type="ECO:0000313" key="3">
    <source>
        <dbReference type="EMBL" id="TMW63672.1"/>
    </source>
</evidence>
<comment type="similarity">
    <text evidence="1">Belongs to the multi antimicrobial extrusion (MATE) (TC 2.A.66.1) family.</text>
</comment>
<keyword evidence="4" id="KW-1185">Reference proteome</keyword>
<accession>A0A8K1CK23</accession>
<dbReference type="AlphaFoldDB" id="A0A8K1CK23"/>
<feature type="transmembrane region" description="Helical" evidence="2">
    <location>
        <begin position="262"/>
        <end position="282"/>
    </location>
</feature>
<reference evidence="3" key="1">
    <citation type="submission" date="2019-03" db="EMBL/GenBank/DDBJ databases">
        <title>Long read genome sequence of the mycoparasitic Pythium oligandrum ATCC 38472 isolated from sugarbeet rhizosphere.</title>
        <authorList>
            <person name="Gaulin E."/>
        </authorList>
    </citation>
    <scope>NUCLEOTIDE SEQUENCE</scope>
    <source>
        <strain evidence="3">ATCC 38472_TT</strain>
    </source>
</reference>
<name>A0A8K1CK23_PYTOL</name>
<evidence type="ECO:0000256" key="1">
    <source>
        <dbReference type="ARBA" id="ARBA00010199"/>
    </source>
</evidence>
<sequence>MASPLLVICFLSLPLLMIVMVQKSALQGQGIAKPLAACSILSWIVTLPTAYALGFYTPLGYIGIYLSSIINYAIQLLVLYPFVTGNDVFRESWPGWNLSEALRLLRKLVPLGISNLLMTTFQMLGLIVVALLVGTLPDPAVATAVNGIFTSCASLSWTPMIGICIAGSIRMGNALGAGQARRASVISHVLLGLTCLFGILGMIVIVIFADPITRLFTVDEEIIRTTVQLFHSCAFGIPIVGSVFSFQAIFRACGEQSLCAKLLGFFVIVVGAPLGVVLATRFDQGIAGLWYGNCIGTLGMIAGTLLWLYYLDWEKMAHNTRLNTHLHVEQPDTAEAA</sequence>
<feature type="transmembrane region" description="Helical" evidence="2">
    <location>
        <begin position="113"/>
        <end position="136"/>
    </location>
</feature>
<feature type="transmembrane region" description="Helical" evidence="2">
    <location>
        <begin position="148"/>
        <end position="169"/>
    </location>
</feature>
<keyword evidence="2" id="KW-0812">Transmembrane</keyword>
<dbReference type="Proteomes" id="UP000794436">
    <property type="component" value="Unassembled WGS sequence"/>
</dbReference>
<gene>
    <name evidence="3" type="ORF">Poli38472_002613</name>
</gene>
<dbReference type="Pfam" id="PF01554">
    <property type="entry name" value="MatE"/>
    <property type="match status" value="1"/>
</dbReference>
<feature type="transmembrane region" description="Helical" evidence="2">
    <location>
        <begin position="34"/>
        <end position="56"/>
    </location>
</feature>
<comment type="caution">
    <text evidence="3">The sequence shown here is derived from an EMBL/GenBank/DDBJ whole genome shotgun (WGS) entry which is preliminary data.</text>
</comment>
<organism evidence="3 4">
    <name type="scientific">Pythium oligandrum</name>
    <name type="common">Mycoparasitic fungus</name>
    <dbReference type="NCBI Taxonomy" id="41045"/>
    <lineage>
        <taxon>Eukaryota</taxon>
        <taxon>Sar</taxon>
        <taxon>Stramenopiles</taxon>
        <taxon>Oomycota</taxon>
        <taxon>Peronosporomycetes</taxon>
        <taxon>Pythiales</taxon>
        <taxon>Pythiaceae</taxon>
        <taxon>Pythium</taxon>
    </lineage>
</organism>
<dbReference type="GO" id="GO:0042910">
    <property type="term" value="F:xenobiotic transmembrane transporter activity"/>
    <property type="evidence" value="ECO:0007669"/>
    <property type="project" value="InterPro"/>
</dbReference>
<dbReference type="GO" id="GO:0016020">
    <property type="term" value="C:membrane"/>
    <property type="evidence" value="ECO:0007669"/>
    <property type="project" value="InterPro"/>
</dbReference>
<evidence type="ECO:0000313" key="4">
    <source>
        <dbReference type="Proteomes" id="UP000794436"/>
    </source>
</evidence>
<dbReference type="OrthoDB" id="2126698at2759"/>